<dbReference type="Proteomes" id="UP000054097">
    <property type="component" value="Unassembled WGS sequence"/>
</dbReference>
<gene>
    <name evidence="1" type="ORF">M408DRAFT_329763</name>
</gene>
<evidence type="ECO:0008006" key="3">
    <source>
        <dbReference type="Google" id="ProtNLM"/>
    </source>
</evidence>
<keyword evidence="2" id="KW-1185">Reference proteome</keyword>
<dbReference type="SUPFAM" id="SSF52047">
    <property type="entry name" value="RNI-like"/>
    <property type="match status" value="1"/>
</dbReference>
<reference evidence="2" key="2">
    <citation type="submission" date="2015-01" db="EMBL/GenBank/DDBJ databases">
        <title>Evolutionary Origins and Diversification of the Mycorrhizal Mutualists.</title>
        <authorList>
            <consortium name="DOE Joint Genome Institute"/>
            <consortium name="Mycorrhizal Genomics Consortium"/>
            <person name="Kohler A."/>
            <person name="Kuo A."/>
            <person name="Nagy L.G."/>
            <person name="Floudas D."/>
            <person name="Copeland A."/>
            <person name="Barry K.W."/>
            <person name="Cichocki N."/>
            <person name="Veneault-Fourrey C."/>
            <person name="LaButti K."/>
            <person name="Lindquist E.A."/>
            <person name="Lipzen A."/>
            <person name="Lundell T."/>
            <person name="Morin E."/>
            <person name="Murat C."/>
            <person name="Riley R."/>
            <person name="Ohm R."/>
            <person name="Sun H."/>
            <person name="Tunlid A."/>
            <person name="Henrissat B."/>
            <person name="Grigoriev I.V."/>
            <person name="Hibbett D.S."/>
            <person name="Martin F."/>
        </authorList>
    </citation>
    <scope>NUCLEOTIDE SEQUENCE [LARGE SCALE GENOMIC DNA]</scope>
    <source>
        <strain evidence="2">MAFF 305830</strain>
    </source>
</reference>
<dbReference type="Gene3D" id="3.80.10.10">
    <property type="entry name" value="Ribonuclease Inhibitor"/>
    <property type="match status" value="1"/>
</dbReference>
<accession>A0A0C3B6P7</accession>
<dbReference type="AlphaFoldDB" id="A0A0C3B6P7"/>
<reference evidence="1 2" key="1">
    <citation type="submission" date="2014-04" db="EMBL/GenBank/DDBJ databases">
        <authorList>
            <consortium name="DOE Joint Genome Institute"/>
            <person name="Kuo A."/>
            <person name="Zuccaro A."/>
            <person name="Kohler A."/>
            <person name="Nagy L.G."/>
            <person name="Floudas D."/>
            <person name="Copeland A."/>
            <person name="Barry K.W."/>
            <person name="Cichocki N."/>
            <person name="Veneault-Fourrey C."/>
            <person name="LaButti K."/>
            <person name="Lindquist E.A."/>
            <person name="Lipzen A."/>
            <person name="Lundell T."/>
            <person name="Morin E."/>
            <person name="Murat C."/>
            <person name="Sun H."/>
            <person name="Tunlid A."/>
            <person name="Henrissat B."/>
            <person name="Grigoriev I.V."/>
            <person name="Hibbett D.S."/>
            <person name="Martin F."/>
            <person name="Nordberg H.P."/>
            <person name="Cantor M.N."/>
            <person name="Hua S.X."/>
        </authorList>
    </citation>
    <scope>NUCLEOTIDE SEQUENCE [LARGE SCALE GENOMIC DNA]</scope>
    <source>
        <strain evidence="1 2">MAFF 305830</strain>
    </source>
</reference>
<evidence type="ECO:0000313" key="2">
    <source>
        <dbReference type="Proteomes" id="UP000054097"/>
    </source>
</evidence>
<dbReference type="EMBL" id="KN824296">
    <property type="protein sequence ID" value="KIM27819.1"/>
    <property type="molecule type" value="Genomic_DNA"/>
</dbReference>
<protein>
    <recommendedName>
        <fullName evidence="3">F-box domain-containing protein</fullName>
    </recommendedName>
</protein>
<name>A0A0C3B6P7_SERVB</name>
<sequence length="379" mass="42470">MLVCKSWSQAALDTTQLWSTFKILNDFDFWVACIPRRLARTRKDGLLDIHIWVGRPPCLSQEEPDESRLKGTPDVAELRIAYNSILRSLTGIHGEVARRWRIFRVVDYYAGSGMWDKPSKLAEYLVFPTPHLKELHLYNVVSSRDILPETPLLKTLQAWSVNVPSFPNLKAATSVRIRYCTNFSVALADATHLESLSVEFSLNDSLKVDYPNLHTLQLSGCPESTALDGLSAPSLRSLGLQFSVPSALPVVLSCKGLPFNHIEFLDVSFESPTGNPISYVEHTRRLLSATTKLRTLKLSGMLATSLVLKLLESECQSLWQDRDLKLDLDGTEYTLRPGEDRSLLLKEHLGEVSSGICGSWEEASSFLSWYLGMEITPVS</sequence>
<dbReference type="InterPro" id="IPR032675">
    <property type="entry name" value="LRR_dom_sf"/>
</dbReference>
<proteinExistence type="predicted"/>
<organism evidence="1 2">
    <name type="scientific">Serendipita vermifera MAFF 305830</name>
    <dbReference type="NCBI Taxonomy" id="933852"/>
    <lineage>
        <taxon>Eukaryota</taxon>
        <taxon>Fungi</taxon>
        <taxon>Dikarya</taxon>
        <taxon>Basidiomycota</taxon>
        <taxon>Agaricomycotina</taxon>
        <taxon>Agaricomycetes</taxon>
        <taxon>Sebacinales</taxon>
        <taxon>Serendipitaceae</taxon>
        <taxon>Serendipita</taxon>
    </lineage>
</organism>
<evidence type="ECO:0000313" key="1">
    <source>
        <dbReference type="EMBL" id="KIM27819.1"/>
    </source>
</evidence>
<dbReference type="HOGENOM" id="CLU_045728_0_0_1"/>